<proteinExistence type="predicted"/>
<dbReference type="RefSeq" id="WP_190257932.1">
    <property type="nucleotide sequence ID" value="NZ_BMPI01000119.1"/>
</dbReference>
<protein>
    <submittedName>
        <fullName evidence="2">Uncharacterized protein</fullName>
    </submittedName>
</protein>
<reference evidence="2" key="2">
    <citation type="submission" date="2020-09" db="EMBL/GenBank/DDBJ databases">
        <authorList>
            <person name="Sun Q."/>
            <person name="Ohkuma M."/>
        </authorList>
    </citation>
    <scope>NUCLEOTIDE SEQUENCE</scope>
    <source>
        <strain evidence="2">JCM 19831</strain>
    </source>
</reference>
<accession>A0A917UGY1</accession>
<organism evidence="2 3">
    <name type="scientific">Dactylosporangium sucinum</name>
    <dbReference type="NCBI Taxonomy" id="1424081"/>
    <lineage>
        <taxon>Bacteria</taxon>
        <taxon>Bacillati</taxon>
        <taxon>Actinomycetota</taxon>
        <taxon>Actinomycetes</taxon>
        <taxon>Micromonosporales</taxon>
        <taxon>Micromonosporaceae</taxon>
        <taxon>Dactylosporangium</taxon>
    </lineage>
</organism>
<gene>
    <name evidence="2" type="ORF">GCM10007977_108060</name>
</gene>
<keyword evidence="3" id="KW-1185">Reference proteome</keyword>
<dbReference type="EMBL" id="BMPI01000119">
    <property type="protein sequence ID" value="GGM88440.1"/>
    <property type="molecule type" value="Genomic_DNA"/>
</dbReference>
<evidence type="ECO:0000313" key="3">
    <source>
        <dbReference type="Proteomes" id="UP000642070"/>
    </source>
</evidence>
<dbReference type="Proteomes" id="UP000642070">
    <property type="component" value="Unassembled WGS sequence"/>
</dbReference>
<dbReference type="AlphaFoldDB" id="A0A917UGY1"/>
<reference evidence="2" key="1">
    <citation type="journal article" date="2014" name="Int. J. Syst. Evol. Microbiol.">
        <title>Complete genome sequence of Corynebacterium casei LMG S-19264T (=DSM 44701T), isolated from a smear-ripened cheese.</title>
        <authorList>
            <consortium name="US DOE Joint Genome Institute (JGI-PGF)"/>
            <person name="Walter F."/>
            <person name="Albersmeier A."/>
            <person name="Kalinowski J."/>
            <person name="Ruckert C."/>
        </authorList>
    </citation>
    <scope>NUCLEOTIDE SEQUENCE</scope>
    <source>
        <strain evidence="2">JCM 19831</strain>
    </source>
</reference>
<feature type="compositionally biased region" description="Low complexity" evidence="1">
    <location>
        <begin position="52"/>
        <end position="66"/>
    </location>
</feature>
<comment type="caution">
    <text evidence="2">The sequence shown here is derived from an EMBL/GenBank/DDBJ whole genome shotgun (WGS) entry which is preliminary data.</text>
</comment>
<feature type="region of interest" description="Disordered" evidence="1">
    <location>
        <begin position="47"/>
        <end position="72"/>
    </location>
</feature>
<evidence type="ECO:0000313" key="2">
    <source>
        <dbReference type="EMBL" id="GGM88440.1"/>
    </source>
</evidence>
<evidence type="ECO:0000256" key="1">
    <source>
        <dbReference type="SAM" id="MobiDB-lite"/>
    </source>
</evidence>
<sequence>MILGVFAAYSQDALFTLFGAATLLPAVIYAATVALYWPSGGRCRPGAGSISTNPTVNPTTNPTTNPARKVRS</sequence>
<name>A0A917UGY1_9ACTN</name>